<dbReference type="Proteomes" id="UP001341840">
    <property type="component" value="Unassembled WGS sequence"/>
</dbReference>
<gene>
    <name evidence="1" type="ORF">PIB30_037119</name>
</gene>
<keyword evidence="2" id="KW-1185">Reference proteome</keyword>
<comment type="caution">
    <text evidence="1">The sequence shown here is derived from an EMBL/GenBank/DDBJ whole genome shotgun (WGS) entry which is preliminary data.</text>
</comment>
<evidence type="ECO:0000313" key="2">
    <source>
        <dbReference type="Proteomes" id="UP001341840"/>
    </source>
</evidence>
<reference evidence="1 2" key="1">
    <citation type="journal article" date="2023" name="Plants (Basel)">
        <title>Bridging the Gap: Combining Genomics and Transcriptomics Approaches to Understand Stylosanthes scabra, an Orphan Legume from the Brazilian Caatinga.</title>
        <authorList>
            <person name="Ferreira-Neto J.R.C."/>
            <person name="da Silva M.D."/>
            <person name="Binneck E."/>
            <person name="de Melo N.F."/>
            <person name="da Silva R.H."/>
            <person name="de Melo A.L.T.M."/>
            <person name="Pandolfi V."/>
            <person name="Bustamante F.O."/>
            <person name="Brasileiro-Vidal A.C."/>
            <person name="Benko-Iseppon A.M."/>
        </authorList>
    </citation>
    <scope>NUCLEOTIDE SEQUENCE [LARGE SCALE GENOMIC DNA]</scope>
    <source>
        <tissue evidence="1">Leaves</tissue>
    </source>
</reference>
<sequence>MGANVLGWSLDVSVLPHDGRQCSGMVTWKRGPPRMHLGFKKGGLDFQEVDQAWNGGGGPARPLRRSSLEDGVTASAVVRILELKKNYRKRMVKSSVCCIERDPWFWYCSWWRNNNTATWSQFEVVFLHRYQSNFNSVLPDLKSSSSSSDPVPAAAETKIHLNQNSITATPTDASNYSGFSKITKKSDEEVTIVPCDGTNGWIEGNRQWFESVMETRSCLRSTCREGEWKGRGFH</sequence>
<name>A0ABU6ZB50_9FABA</name>
<proteinExistence type="predicted"/>
<organism evidence="1 2">
    <name type="scientific">Stylosanthes scabra</name>
    <dbReference type="NCBI Taxonomy" id="79078"/>
    <lineage>
        <taxon>Eukaryota</taxon>
        <taxon>Viridiplantae</taxon>
        <taxon>Streptophyta</taxon>
        <taxon>Embryophyta</taxon>
        <taxon>Tracheophyta</taxon>
        <taxon>Spermatophyta</taxon>
        <taxon>Magnoliopsida</taxon>
        <taxon>eudicotyledons</taxon>
        <taxon>Gunneridae</taxon>
        <taxon>Pentapetalae</taxon>
        <taxon>rosids</taxon>
        <taxon>fabids</taxon>
        <taxon>Fabales</taxon>
        <taxon>Fabaceae</taxon>
        <taxon>Papilionoideae</taxon>
        <taxon>50 kb inversion clade</taxon>
        <taxon>dalbergioids sensu lato</taxon>
        <taxon>Dalbergieae</taxon>
        <taxon>Pterocarpus clade</taxon>
        <taxon>Stylosanthes</taxon>
    </lineage>
</organism>
<protein>
    <submittedName>
        <fullName evidence="1">Uncharacterized protein</fullName>
    </submittedName>
</protein>
<accession>A0ABU6ZB50</accession>
<evidence type="ECO:0000313" key="1">
    <source>
        <dbReference type="EMBL" id="MED6219585.1"/>
    </source>
</evidence>
<dbReference type="EMBL" id="JASCZI010272045">
    <property type="protein sequence ID" value="MED6219585.1"/>
    <property type="molecule type" value="Genomic_DNA"/>
</dbReference>